<evidence type="ECO:0000313" key="2">
    <source>
        <dbReference type="EMBL" id="EUN26119.1"/>
    </source>
</evidence>
<name>W7EH34_BIPV3</name>
<proteinExistence type="predicted"/>
<evidence type="ECO:0000256" key="1">
    <source>
        <dbReference type="SAM" id="MobiDB-lite"/>
    </source>
</evidence>
<dbReference type="RefSeq" id="XP_014555696.1">
    <property type="nucleotide sequence ID" value="XM_014700210.1"/>
</dbReference>
<dbReference type="InterPro" id="IPR013785">
    <property type="entry name" value="Aldolase_TIM"/>
</dbReference>
<dbReference type="EMBL" id="KI968743">
    <property type="protein sequence ID" value="EUN26119.1"/>
    <property type="molecule type" value="Genomic_DNA"/>
</dbReference>
<gene>
    <name evidence="2" type="ORF">COCVIDRAFT_38572</name>
</gene>
<protein>
    <submittedName>
        <fullName evidence="2">Uncharacterized protein</fullName>
    </submittedName>
</protein>
<dbReference type="HOGENOM" id="CLU_1229745_0_0_1"/>
<dbReference type="AlphaFoldDB" id="W7EH34"/>
<dbReference type="OrthoDB" id="191315at2759"/>
<keyword evidence="3" id="KW-1185">Reference proteome</keyword>
<dbReference type="Proteomes" id="UP000054337">
    <property type="component" value="Unassembled WGS sequence"/>
</dbReference>
<organism evidence="2 3">
    <name type="scientific">Bipolaris victoriae (strain FI3)</name>
    <name type="common">Victoria blight of oats agent</name>
    <name type="synonym">Cochliobolus victoriae</name>
    <dbReference type="NCBI Taxonomy" id="930091"/>
    <lineage>
        <taxon>Eukaryota</taxon>
        <taxon>Fungi</taxon>
        <taxon>Dikarya</taxon>
        <taxon>Ascomycota</taxon>
        <taxon>Pezizomycotina</taxon>
        <taxon>Dothideomycetes</taxon>
        <taxon>Pleosporomycetidae</taxon>
        <taxon>Pleosporales</taxon>
        <taxon>Pleosporineae</taxon>
        <taxon>Pleosporaceae</taxon>
        <taxon>Bipolaris</taxon>
    </lineage>
</organism>
<dbReference type="SUPFAM" id="SSF51569">
    <property type="entry name" value="Aldolase"/>
    <property type="match status" value="1"/>
</dbReference>
<evidence type="ECO:0000313" key="3">
    <source>
        <dbReference type="Proteomes" id="UP000054337"/>
    </source>
</evidence>
<feature type="compositionally biased region" description="Basic and acidic residues" evidence="1">
    <location>
        <begin position="214"/>
        <end position="225"/>
    </location>
</feature>
<accession>W7EH34</accession>
<dbReference type="GeneID" id="26256437"/>
<feature type="region of interest" description="Disordered" evidence="1">
    <location>
        <begin position="198"/>
        <end position="225"/>
    </location>
</feature>
<sequence>MPFIASQHGSTSYSLPLRLHVPRLRKHSRFLISNGLHRIVITGTNGGKLTLVGVVGYTRDSICQTMEAKEPSTPYRLALVSPYLGFAMRQYDIVTYLQDLTGGSSIPLVAGLDINLEMLDLLCRYKNIAAIKLMCDSLAKFIAPAGQSDWPIPALNVGGVGTLVDVATRIKLCVTEWEFAKGELNGTEFDVAQKRVQPKSSADCRNSYPPYTDAGKKKYEKEKEE</sequence>
<reference evidence="2 3" key="1">
    <citation type="journal article" date="2013" name="PLoS Genet.">
        <title>Comparative genome structure, secondary metabolite, and effector coding capacity across Cochliobolus pathogens.</title>
        <authorList>
            <person name="Condon B.J."/>
            <person name="Leng Y."/>
            <person name="Wu D."/>
            <person name="Bushley K.E."/>
            <person name="Ohm R.A."/>
            <person name="Otillar R."/>
            <person name="Martin J."/>
            <person name="Schackwitz W."/>
            <person name="Grimwood J."/>
            <person name="MohdZainudin N."/>
            <person name="Xue C."/>
            <person name="Wang R."/>
            <person name="Manning V.A."/>
            <person name="Dhillon B."/>
            <person name="Tu Z.J."/>
            <person name="Steffenson B.J."/>
            <person name="Salamov A."/>
            <person name="Sun H."/>
            <person name="Lowry S."/>
            <person name="LaButti K."/>
            <person name="Han J."/>
            <person name="Copeland A."/>
            <person name="Lindquist E."/>
            <person name="Barry K."/>
            <person name="Schmutz J."/>
            <person name="Baker S.E."/>
            <person name="Ciuffetti L.M."/>
            <person name="Grigoriev I.V."/>
            <person name="Zhong S."/>
            <person name="Turgeon B.G."/>
        </authorList>
    </citation>
    <scope>NUCLEOTIDE SEQUENCE [LARGE SCALE GENOMIC DNA]</scope>
    <source>
        <strain evidence="2 3">FI3</strain>
    </source>
</reference>
<dbReference type="Gene3D" id="3.20.20.70">
    <property type="entry name" value="Aldolase class I"/>
    <property type="match status" value="1"/>
</dbReference>